<accession>A0ABR2L8C8</accession>
<feature type="transmembrane region" description="Helical" evidence="1">
    <location>
        <begin position="500"/>
        <end position="517"/>
    </location>
</feature>
<evidence type="ECO:0000256" key="1">
    <source>
        <dbReference type="SAM" id="Phobius"/>
    </source>
</evidence>
<gene>
    <name evidence="2" type="ORF">M9Y10_001922</name>
</gene>
<feature type="transmembrane region" description="Helical" evidence="1">
    <location>
        <begin position="248"/>
        <end position="269"/>
    </location>
</feature>
<feature type="transmembrane region" description="Helical" evidence="1">
    <location>
        <begin position="35"/>
        <end position="56"/>
    </location>
</feature>
<keyword evidence="1" id="KW-0812">Transmembrane</keyword>
<evidence type="ECO:0000313" key="3">
    <source>
        <dbReference type="Proteomes" id="UP001470230"/>
    </source>
</evidence>
<keyword evidence="1" id="KW-0472">Membrane</keyword>
<feature type="transmembrane region" description="Helical" evidence="1">
    <location>
        <begin position="62"/>
        <end position="82"/>
    </location>
</feature>
<name>A0ABR2L8C8_9EUKA</name>
<protein>
    <submittedName>
        <fullName evidence="2">Uncharacterized protein</fullName>
    </submittedName>
</protein>
<keyword evidence="1" id="KW-1133">Transmembrane helix</keyword>
<proteinExistence type="predicted"/>
<feature type="transmembrane region" description="Helical" evidence="1">
    <location>
        <begin position="471"/>
        <end position="493"/>
    </location>
</feature>
<feature type="transmembrane region" description="Helical" evidence="1">
    <location>
        <begin position="98"/>
        <end position="120"/>
    </location>
</feature>
<sequence>MLNSCFIFIFSTILFGYFLMIIIRQYSITGMVQLSISWLLGSMSTGFLIWILTLFFSFSQKLIFAIIAFHVIFCFIVVICFRDKPEQLNVNFEKHSRLFIILIVVSIYSLGYLNSVYYYFPKSFPSSACEIFDVEMSFISSFRYGTNQFPRFYDAINFIRYHKLLSNSSNETFVKEFFEIHDIRLNNFLFDSKNFYFKNTQNPFYFVFRSFFFNDPMRNGKTFTWPTLPLIYLASLNELGMTYSEASIIVCLLNTIATVVGIFFLSHFFLSKTDLSIVLIFLFSSGWALFHFLYQNDNENSKSRFSEFDDYDLIHSFGKERKCPFFSPILNLLSFSKHSSFAIPLSLFTLAFAHPLTVIKPTTYILAGILLFLNPSPATSLSLIISLLFYSNSIKYILPFVVSVIPKLIVFNDNFNINEHFLSEIEKNDKSFDFYNNQKSSCGLAQAISLLIKVKPLWREYQMQGIFYSQILIWFDSFGFLFFFLILSPFLLYMINSSILTQRFIASFASFVILSVFRVGNDYFENSAAIISVFLPYLVLLYSKSLEKISNSDENNISIDSFNSKRRFTFFNNLSDFFLNGKNGKSKQYQGVFKAINLIFVSIAVFGTFCSAFVVSGFRINQLLPANFYYKYLNPNLSISIEKPKRTFEIPGNNFYLIENLKKSSIHPRIPIFCDPRIFNPISAFGGRPVFSGNLHELWRRGADISEELAIIELINQTNDRYLIMKKLGYEYLFEDIEKPFIIVNSSIINMFDVLYTDEKYIFSKIRENV</sequence>
<keyword evidence="3" id="KW-1185">Reference proteome</keyword>
<evidence type="ECO:0000313" key="2">
    <source>
        <dbReference type="EMBL" id="KAK8899606.1"/>
    </source>
</evidence>
<reference evidence="2 3" key="1">
    <citation type="submission" date="2024-04" db="EMBL/GenBank/DDBJ databases">
        <title>Tritrichomonas musculus Genome.</title>
        <authorList>
            <person name="Alves-Ferreira E."/>
            <person name="Grigg M."/>
            <person name="Lorenzi H."/>
            <person name="Galac M."/>
        </authorList>
    </citation>
    <scope>NUCLEOTIDE SEQUENCE [LARGE SCALE GENOMIC DNA]</scope>
    <source>
        <strain evidence="2 3">EAF2021</strain>
    </source>
</reference>
<comment type="caution">
    <text evidence="2">The sequence shown here is derived from an EMBL/GenBank/DDBJ whole genome shotgun (WGS) entry which is preliminary data.</text>
</comment>
<organism evidence="2 3">
    <name type="scientific">Tritrichomonas musculus</name>
    <dbReference type="NCBI Taxonomy" id="1915356"/>
    <lineage>
        <taxon>Eukaryota</taxon>
        <taxon>Metamonada</taxon>
        <taxon>Parabasalia</taxon>
        <taxon>Tritrichomonadida</taxon>
        <taxon>Tritrichomonadidae</taxon>
        <taxon>Tritrichomonas</taxon>
    </lineage>
</organism>
<feature type="transmembrane region" description="Helical" evidence="1">
    <location>
        <begin position="523"/>
        <end position="542"/>
    </location>
</feature>
<feature type="transmembrane region" description="Helical" evidence="1">
    <location>
        <begin position="595"/>
        <end position="618"/>
    </location>
</feature>
<feature type="transmembrane region" description="Helical" evidence="1">
    <location>
        <begin position="6"/>
        <end position="23"/>
    </location>
</feature>
<dbReference type="Proteomes" id="UP001470230">
    <property type="component" value="Unassembled WGS sequence"/>
</dbReference>
<dbReference type="EMBL" id="JAPFFF010000001">
    <property type="protein sequence ID" value="KAK8899606.1"/>
    <property type="molecule type" value="Genomic_DNA"/>
</dbReference>
<feature type="transmembrane region" description="Helical" evidence="1">
    <location>
        <begin position="275"/>
        <end position="294"/>
    </location>
</feature>